<keyword evidence="3" id="KW-1185">Reference proteome</keyword>
<organism evidence="2 3">
    <name type="scientific">Araneus ventricosus</name>
    <name type="common">Orbweaver spider</name>
    <name type="synonym">Epeira ventricosa</name>
    <dbReference type="NCBI Taxonomy" id="182803"/>
    <lineage>
        <taxon>Eukaryota</taxon>
        <taxon>Metazoa</taxon>
        <taxon>Ecdysozoa</taxon>
        <taxon>Arthropoda</taxon>
        <taxon>Chelicerata</taxon>
        <taxon>Arachnida</taxon>
        <taxon>Araneae</taxon>
        <taxon>Araneomorphae</taxon>
        <taxon>Entelegynae</taxon>
        <taxon>Araneoidea</taxon>
        <taxon>Araneidae</taxon>
        <taxon>Araneus</taxon>
    </lineage>
</organism>
<gene>
    <name evidence="2" type="ORF">AVEN_184752_1</name>
    <name evidence="1" type="ORF">AVEN_193984_1</name>
</gene>
<sequence>IDDKDRDYLRFLWFEKGDPDKLKIYRHKRVVIGINARPFLLGVTILYHLDNVPEHLQEVAKKLKTSMYVDNCVTSLDTIEEVESFIEQSKEMMLSANFDMRGWKYNEVKSTFHQDAVESPAHEGNVSVLGLEWNTEHDTLICAHKDVFDVFPVTKRSILSSTNQLFDPLGMLSTVTIRFKILM</sequence>
<dbReference type="OrthoDB" id="6436020at2759"/>
<dbReference type="Pfam" id="PF05380">
    <property type="entry name" value="Peptidase_A17"/>
    <property type="match status" value="1"/>
</dbReference>
<feature type="non-terminal residue" evidence="2">
    <location>
        <position position="1"/>
    </location>
</feature>
<evidence type="ECO:0000313" key="3">
    <source>
        <dbReference type="Proteomes" id="UP000499080"/>
    </source>
</evidence>
<dbReference type="PANTHER" id="PTHR47331">
    <property type="entry name" value="PHD-TYPE DOMAIN-CONTAINING PROTEIN"/>
    <property type="match status" value="1"/>
</dbReference>
<dbReference type="GO" id="GO:0071897">
    <property type="term" value="P:DNA biosynthetic process"/>
    <property type="evidence" value="ECO:0007669"/>
    <property type="project" value="UniProtKB-ARBA"/>
</dbReference>
<dbReference type="EMBL" id="BGPR01237515">
    <property type="protein sequence ID" value="GBL98047.1"/>
    <property type="molecule type" value="Genomic_DNA"/>
</dbReference>
<comment type="caution">
    <text evidence="2">The sequence shown here is derived from an EMBL/GenBank/DDBJ whole genome shotgun (WGS) entry which is preliminary data.</text>
</comment>
<evidence type="ECO:0000313" key="1">
    <source>
        <dbReference type="EMBL" id="GBL97759.1"/>
    </source>
</evidence>
<dbReference type="EMBL" id="BGPR01237436">
    <property type="protein sequence ID" value="GBL97759.1"/>
    <property type="molecule type" value="Genomic_DNA"/>
</dbReference>
<proteinExistence type="predicted"/>
<dbReference type="InterPro" id="IPR008042">
    <property type="entry name" value="Retrotrans_Pao"/>
</dbReference>
<dbReference type="SUPFAM" id="SSF56672">
    <property type="entry name" value="DNA/RNA polymerases"/>
    <property type="match status" value="1"/>
</dbReference>
<dbReference type="Proteomes" id="UP000499080">
    <property type="component" value="Unassembled WGS sequence"/>
</dbReference>
<dbReference type="InterPro" id="IPR043502">
    <property type="entry name" value="DNA/RNA_pol_sf"/>
</dbReference>
<evidence type="ECO:0008006" key="4">
    <source>
        <dbReference type="Google" id="ProtNLM"/>
    </source>
</evidence>
<evidence type="ECO:0000313" key="2">
    <source>
        <dbReference type="EMBL" id="GBL98047.1"/>
    </source>
</evidence>
<dbReference type="AlphaFoldDB" id="A0A4Y2C2R1"/>
<reference evidence="2 3" key="1">
    <citation type="journal article" date="2019" name="Sci. Rep.">
        <title>Orb-weaving spider Araneus ventricosus genome elucidates the spidroin gene catalogue.</title>
        <authorList>
            <person name="Kono N."/>
            <person name="Nakamura H."/>
            <person name="Ohtoshi R."/>
            <person name="Moran D.A.P."/>
            <person name="Shinohara A."/>
            <person name="Yoshida Y."/>
            <person name="Fujiwara M."/>
            <person name="Mori M."/>
            <person name="Tomita M."/>
            <person name="Arakawa K."/>
        </authorList>
    </citation>
    <scope>NUCLEOTIDE SEQUENCE [LARGE SCALE GENOMIC DNA]</scope>
</reference>
<protein>
    <recommendedName>
        <fullName evidence="4">Reverse transcriptase domain-containing protein</fullName>
    </recommendedName>
</protein>
<accession>A0A4Y2C2R1</accession>
<name>A0A4Y2C2R1_ARAVE</name>